<feature type="non-terminal residue" evidence="7">
    <location>
        <position position="431"/>
    </location>
</feature>
<dbReference type="GO" id="GO:0004712">
    <property type="term" value="F:protein serine/threonine/tyrosine kinase activity"/>
    <property type="evidence" value="ECO:0007669"/>
    <property type="project" value="UniProtKB-EC"/>
</dbReference>
<dbReference type="EC" id="2.7.12.1" evidence="7"/>
<evidence type="ECO:0000256" key="2">
    <source>
        <dbReference type="ARBA" id="ARBA00022679"/>
    </source>
</evidence>
<sequence length="431" mass="48840">MLPYLQENTINKSQDSLLDYSVTNDHLASKIAKATDSSFPPYSSFLDYSQHETHSAVRPHTPVLYASPLNTCSTILVTQTFSTSVEPRIECSRRAYQRDIFDGKSGAFTKFRTNFGVKAIPTNLQPSTSERMSILKSLTRHIAKTYRDCNSKYTYEKTHNPRRVLTKPSQGVKNEGYDNENSDYILYVNDVLGVDSGHQYVVQDILGAGTFGQVAKCVNFKTGEVVGVKVVKNKEAYFNQSVMEVKILEWLNEKYDPDDKHHILRLHGTFIHKHHLCLIFELLSVNLYELIKQNQFRGLSTNLVRVFTNQILDSLCILKEARIIHCDLKPENILLKNLESATLKVIDFGSACHEQDTVYTYIQSRFYRSPEILMGLPYTTSIDMWSLGCIAVELFLGLPLFPGSSEYNQLSRIVDMLGAPPSYMVDVGKSG</sequence>
<dbReference type="Gene3D" id="1.10.510.10">
    <property type="entry name" value="Transferase(Phosphotransferase) domain 1"/>
    <property type="match status" value="1"/>
</dbReference>
<keyword evidence="5" id="KW-0067">ATP-binding</keyword>
<comment type="caution">
    <text evidence="7">The sequence shown here is derived from an EMBL/GenBank/DDBJ whole genome shotgun (WGS) entry which is preliminary data.</text>
</comment>
<keyword evidence="4 7" id="KW-0418">Kinase</keyword>
<dbReference type="PANTHER" id="PTHR24058">
    <property type="entry name" value="DUAL SPECIFICITY PROTEIN KINASE"/>
    <property type="match status" value="1"/>
</dbReference>
<dbReference type="SMART" id="SM00220">
    <property type="entry name" value="S_TKc"/>
    <property type="match status" value="1"/>
</dbReference>
<dbReference type="InterPro" id="IPR050494">
    <property type="entry name" value="Ser_Thr_dual-spec_kinase"/>
</dbReference>
<accession>A0ABR2VM55</accession>
<reference evidence="7 8" key="1">
    <citation type="submission" date="2023-04" db="EMBL/GenBank/DDBJ databases">
        <title>Genome of Basidiobolus ranarum AG-B5.</title>
        <authorList>
            <person name="Stajich J.E."/>
            <person name="Carter-House D."/>
            <person name="Gryganskyi A."/>
        </authorList>
    </citation>
    <scope>NUCLEOTIDE SEQUENCE [LARGE SCALE GENOMIC DNA]</scope>
    <source>
        <strain evidence="7 8">AG-B5</strain>
    </source>
</reference>
<protein>
    <submittedName>
        <fullName evidence="7">Dual specificity protein kinase yak1</fullName>
        <ecNumber evidence="7">2.7.12.1</ecNumber>
    </submittedName>
</protein>
<proteinExistence type="predicted"/>
<evidence type="ECO:0000259" key="6">
    <source>
        <dbReference type="PROSITE" id="PS50011"/>
    </source>
</evidence>
<dbReference type="PANTHER" id="PTHR24058:SF17">
    <property type="entry name" value="HOMEODOMAIN INTERACTING PROTEIN KINASE, ISOFORM D"/>
    <property type="match status" value="1"/>
</dbReference>
<keyword evidence="2 7" id="KW-0808">Transferase</keyword>
<dbReference type="Pfam" id="PF00069">
    <property type="entry name" value="Pkinase"/>
    <property type="match status" value="1"/>
</dbReference>
<dbReference type="InterPro" id="IPR000719">
    <property type="entry name" value="Prot_kinase_dom"/>
</dbReference>
<organism evidence="7 8">
    <name type="scientific">Basidiobolus ranarum</name>
    <dbReference type="NCBI Taxonomy" id="34480"/>
    <lineage>
        <taxon>Eukaryota</taxon>
        <taxon>Fungi</taxon>
        <taxon>Fungi incertae sedis</taxon>
        <taxon>Zoopagomycota</taxon>
        <taxon>Entomophthoromycotina</taxon>
        <taxon>Basidiobolomycetes</taxon>
        <taxon>Basidiobolales</taxon>
        <taxon>Basidiobolaceae</taxon>
        <taxon>Basidiobolus</taxon>
    </lineage>
</organism>
<evidence type="ECO:0000256" key="3">
    <source>
        <dbReference type="ARBA" id="ARBA00022741"/>
    </source>
</evidence>
<keyword evidence="3" id="KW-0547">Nucleotide-binding</keyword>
<dbReference type="InterPro" id="IPR008271">
    <property type="entry name" value="Ser/Thr_kinase_AS"/>
</dbReference>
<dbReference type="PROSITE" id="PS50011">
    <property type="entry name" value="PROTEIN_KINASE_DOM"/>
    <property type="match status" value="1"/>
</dbReference>
<feature type="domain" description="Protein kinase" evidence="6">
    <location>
        <begin position="200"/>
        <end position="431"/>
    </location>
</feature>
<evidence type="ECO:0000256" key="1">
    <source>
        <dbReference type="ARBA" id="ARBA00022527"/>
    </source>
</evidence>
<evidence type="ECO:0000256" key="4">
    <source>
        <dbReference type="ARBA" id="ARBA00022777"/>
    </source>
</evidence>
<dbReference type="SUPFAM" id="SSF56112">
    <property type="entry name" value="Protein kinase-like (PK-like)"/>
    <property type="match status" value="1"/>
</dbReference>
<dbReference type="PROSITE" id="PS00108">
    <property type="entry name" value="PROTEIN_KINASE_ST"/>
    <property type="match status" value="1"/>
</dbReference>
<gene>
    <name evidence="7" type="primary">YAK1_4</name>
    <name evidence="7" type="ORF">K7432_016886</name>
</gene>
<dbReference type="Gene3D" id="3.30.200.20">
    <property type="entry name" value="Phosphorylase Kinase, domain 1"/>
    <property type="match status" value="1"/>
</dbReference>
<dbReference type="EMBL" id="JASJQH010009999">
    <property type="protein sequence ID" value="KAK9674781.1"/>
    <property type="molecule type" value="Genomic_DNA"/>
</dbReference>
<name>A0ABR2VM55_9FUNG</name>
<evidence type="ECO:0000256" key="5">
    <source>
        <dbReference type="ARBA" id="ARBA00022840"/>
    </source>
</evidence>
<evidence type="ECO:0000313" key="7">
    <source>
        <dbReference type="EMBL" id="KAK9674781.1"/>
    </source>
</evidence>
<dbReference type="Proteomes" id="UP001479436">
    <property type="component" value="Unassembled WGS sequence"/>
</dbReference>
<evidence type="ECO:0000313" key="8">
    <source>
        <dbReference type="Proteomes" id="UP001479436"/>
    </source>
</evidence>
<dbReference type="InterPro" id="IPR011009">
    <property type="entry name" value="Kinase-like_dom_sf"/>
</dbReference>
<keyword evidence="8" id="KW-1185">Reference proteome</keyword>
<keyword evidence="1" id="KW-0723">Serine/threonine-protein kinase</keyword>